<evidence type="ECO:0000256" key="6">
    <source>
        <dbReference type="ARBA" id="ARBA00022989"/>
    </source>
</evidence>
<keyword evidence="6" id="KW-1133">Transmembrane helix</keyword>
<gene>
    <name evidence="11" type="primary">mcfQ</name>
    <name evidence="11" type="ORF">SPIL2461_LOCUS16122</name>
</gene>
<feature type="repeat" description="Solcar" evidence="9">
    <location>
        <begin position="1"/>
        <end position="66"/>
    </location>
</feature>
<sequence>MTSINPMEVLSTKLQVGSAARGPLDQLRLVISQDGLAGLFKGYWFNLILCSNPAIQNTIFDKIQEAMLLRKKQRAASAKVSLTSLEVFMLGALAKAIATMITFPVTRIKTMLQAGEPPIPEEEREHNDDEKTQAPQILRNLSFSHKALEGQRPRERLCELYRGLRPTLMKGVLQAALMYLAKDQVTKIVVACLRAVAKKRRLVAN</sequence>
<evidence type="ECO:0000313" key="12">
    <source>
        <dbReference type="Proteomes" id="UP000649617"/>
    </source>
</evidence>
<evidence type="ECO:0000256" key="4">
    <source>
        <dbReference type="ARBA" id="ARBA00022692"/>
    </source>
</evidence>
<dbReference type="GO" id="GO:0005347">
    <property type="term" value="F:ATP transmembrane transporter activity"/>
    <property type="evidence" value="ECO:0007669"/>
    <property type="project" value="InterPro"/>
</dbReference>
<dbReference type="GO" id="GO:0006635">
    <property type="term" value="P:fatty acid beta-oxidation"/>
    <property type="evidence" value="ECO:0007669"/>
    <property type="project" value="InterPro"/>
</dbReference>
<evidence type="ECO:0000313" key="11">
    <source>
        <dbReference type="EMBL" id="CAE7611807.1"/>
    </source>
</evidence>
<feature type="repeat" description="Solcar" evidence="9">
    <location>
        <begin position="82"/>
        <end position="188"/>
    </location>
</feature>
<dbReference type="Proteomes" id="UP000649617">
    <property type="component" value="Unassembled WGS sequence"/>
</dbReference>
<comment type="caution">
    <text evidence="11">The sequence shown here is derived from an EMBL/GenBank/DDBJ whole genome shotgun (WGS) entry which is preliminary data.</text>
</comment>
<keyword evidence="5" id="KW-0677">Repeat</keyword>
<dbReference type="SUPFAM" id="SSF103506">
    <property type="entry name" value="Mitochondrial carrier"/>
    <property type="match status" value="1"/>
</dbReference>
<dbReference type="GO" id="GO:0007031">
    <property type="term" value="P:peroxisome organization"/>
    <property type="evidence" value="ECO:0007669"/>
    <property type="project" value="TreeGrafter"/>
</dbReference>
<organism evidence="11 12">
    <name type="scientific">Symbiodinium pilosum</name>
    <name type="common">Dinoflagellate</name>
    <dbReference type="NCBI Taxonomy" id="2952"/>
    <lineage>
        <taxon>Eukaryota</taxon>
        <taxon>Sar</taxon>
        <taxon>Alveolata</taxon>
        <taxon>Dinophyceae</taxon>
        <taxon>Suessiales</taxon>
        <taxon>Symbiodiniaceae</taxon>
        <taxon>Symbiodinium</taxon>
    </lineage>
</organism>
<dbReference type="Gene3D" id="1.50.40.10">
    <property type="entry name" value="Mitochondrial carrier domain"/>
    <property type="match status" value="1"/>
</dbReference>
<dbReference type="PANTHER" id="PTHR46650:SF1">
    <property type="entry name" value="PEROXISOMAL ADENINE NUCLEOTIDE TRANSPORTER 1"/>
    <property type="match status" value="1"/>
</dbReference>
<dbReference type="AlphaFoldDB" id="A0A812V383"/>
<comment type="subcellular location">
    <subcellularLocation>
        <location evidence="1">Peroxisome membrane</location>
        <topology evidence="1">Multi-pass membrane protein</topology>
    </subcellularLocation>
</comment>
<evidence type="ECO:0000256" key="5">
    <source>
        <dbReference type="ARBA" id="ARBA00022737"/>
    </source>
</evidence>
<protein>
    <submittedName>
        <fullName evidence="11">McfQ protein</fullName>
    </submittedName>
</protein>
<dbReference type="Pfam" id="PF00153">
    <property type="entry name" value="Mito_carr"/>
    <property type="match status" value="2"/>
</dbReference>
<evidence type="ECO:0000256" key="1">
    <source>
        <dbReference type="ARBA" id="ARBA00004585"/>
    </source>
</evidence>
<dbReference type="OrthoDB" id="428293at2759"/>
<evidence type="ECO:0000256" key="2">
    <source>
        <dbReference type="ARBA" id="ARBA00006375"/>
    </source>
</evidence>
<name>A0A812V383_SYMPI</name>
<keyword evidence="7 9" id="KW-0472">Membrane</keyword>
<evidence type="ECO:0000256" key="9">
    <source>
        <dbReference type="PROSITE-ProRule" id="PRU00282"/>
    </source>
</evidence>
<keyword evidence="4 9" id="KW-0812">Transmembrane</keyword>
<proteinExistence type="inferred from homology"/>
<accession>A0A812V383</accession>
<dbReference type="GO" id="GO:0015217">
    <property type="term" value="F:ADP transmembrane transporter activity"/>
    <property type="evidence" value="ECO:0007669"/>
    <property type="project" value="InterPro"/>
</dbReference>
<dbReference type="PANTHER" id="PTHR46650">
    <property type="entry name" value="PEROXISOMAL ADENINE NUCLEOTIDE TRANSPORTER 1"/>
    <property type="match status" value="1"/>
</dbReference>
<reference evidence="11" key="1">
    <citation type="submission" date="2021-02" db="EMBL/GenBank/DDBJ databases">
        <authorList>
            <person name="Dougan E. K."/>
            <person name="Rhodes N."/>
            <person name="Thang M."/>
            <person name="Chan C."/>
        </authorList>
    </citation>
    <scope>NUCLEOTIDE SEQUENCE</scope>
</reference>
<dbReference type="GO" id="GO:0005778">
    <property type="term" value="C:peroxisomal membrane"/>
    <property type="evidence" value="ECO:0007669"/>
    <property type="project" value="UniProtKB-SubCell"/>
</dbReference>
<comment type="similarity">
    <text evidence="2 10">Belongs to the mitochondrial carrier (TC 2.A.29) family.</text>
</comment>
<evidence type="ECO:0000256" key="8">
    <source>
        <dbReference type="ARBA" id="ARBA00023140"/>
    </source>
</evidence>
<dbReference type="InterPro" id="IPR018108">
    <property type="entry name" value="MCP_transmembrane"/>
</dbReference>
<evidence type="ECO:0000256" key="7">
    <source>
        <dbReference type="ARBA" id="ARBA00023136"/>
    </source>
</evidence>
<dbReference type="InterPro" id="IPR023395">
    <property type="entry name" value="MCP_dom_sf"/>
</dbReference>
<dbReference type="InterPro" id="IPR045900">
    <property type="entry name" value="Peroxisomal_Ade_carrier"/>
</dbReference>
<keyword evidence="12" id="KW-1185">Reference proteome</keyword>
<evidence type="ECO:0000256" key="10">
    <source>
        <dbReference type="RuleBase" id="RU000488"/>
    </source>
</evidence>
<dbReference type="PROSITE" id="PS50920">
    <property type="entry name" value="SOLCAR"/>
    <property type="match status" value="2"/>
</dbReference>
<dbReference type="EMBL" id="CAJNIZ010041169">
    <property type="protein sequence ID" value="CAE7611807.1"/>
    <property type="molecule type" value="Genomic_DNA"/>
</dbReference>
<keyword evidence="3 10" id="KW-0813">Transport</keyword>
<evidence type="ECO:0000256" key="3">
    <source>
        <dbReference type="ARBA" id="ARBA00022448"/>
    </source>
</evidence>
<keyword evidence="8" id="KW-0576">Peroxisome</keyword>